<dbReference type="InterPro" id="IPR000719">
    <property type="entry name" value="Prot_kinase_dom"/>
</dbReference>
<dbReference type="InterPro" id="IPR030616">
    <property type="entry name" value="Aur-like"/>
</dbReference>
<keyword evidence="3 7" id="KW-0547">Nucleotide-binding</keyword>
<reference evidence="12" key="2">
    <citation type="submission" date="2019-06" db="EMBL/GenBank/DDBJ databases">
        <title>Genomics analysis of Aphanomyces spp. identifies a new class of oomycete effector associated with host adaptation.</title>
        <authorList>
            <person name="Gaulin E."/>
        </authorList>
    </citation>
    <scope>NUCLEOTIDE SEQUENCE</scope>
    <source>
        <strain evidence="12">CBS 578.67</strain>
    </source>
</reference>
<dbReference type="PROSITE" id="PS50011">
    <property type="entry name" value="PROTEIN_KINASE_DOM"/>
    <property type="match status" value="1"/>
</dbReference>
<feature type="compositionally biased region" description="Low complexity" evidence="10">
    <location>
        <begin position="310"/>
        <end position="324"/>
    </location>
</feature>
<feature type="binding site" evidence="7">
    <location>
        <position position="159"/>
    </location>
    <ligand>
        <name>ATP</name>
        <dbReference type="ChEBI" id="CHEBI:30616"/>
    </ligand>
</feature>
<dbReference type="AlphaFoldDB" id="A0A485KCB0"/>
<dbReference type="SUPFAM" id="SSF56112">
    <property type="entry name" value="Protein kinase-like (PK-like)"/>
    <property type="match status" value="1"/>
</dbReference>
<dbReference type="InterPro" id="IPR011009">
    <property type="entry name" value="Kinase-like_dom_sf"/>
</dbReference>
<dbReference type="FunFam" id="3.30.200.20:FF:000042">
    <property type="entry name" value="Aurora kinase A"/>
    <property type="match status" value="1"/>
</dbReference>
<dbReference type="Pfam" id="PF00069">
    <property type="entry name" value="Pkinase"/>
    <property type="match status" value="1"/>
</dbReference>
<feature type="domain" description="Protein kinase" evidence="11">
    <location>
        <begin position="9"/>
        <end position="270"/>
    </location>
</feature>
<evidence type="ECO:0000256" key="5">
    <source>
        <dbReference type="ARBA" id="ARBA00022840"/>
    </source>
</evidence>
<dbReference type="InterPro" id="IPR008271">
    <property type="entry name" value="Ser/Thr_kinase_AS"/>
</dbReference>
<dbReference type="PROSITE" id="PS00108">
    <property type="entry name" value="PROTEIN_KINASE_ST"/>
    <property type="match status" value="1"/>
</dbReference>
<dbReference type="InterPro" id="IPR017441">
    <property type="entry name" value="Protein_kinase_ATP_BS"/>
</dbReference>
<keyword evidence="5 7" id="KW-0067">ATP-binding</keyword>
<evidence type="ECO:0000256" key="1">
    <source>
        <dbReference type="ARBA" id="ARBA00022527"/>
    </source>
</evidence>
<feature type="binding site" evidence="7 9">
    <location>
        <position position="38"/>
    </location>
    <ligand>
        <name>ATP</name>
        <dbReference type="ChEBI" id="CHEBI:30616"/>
    </ligand>
</feature>
<sequence length="606" mass="66006">MEQGGLHEYDLGDLVGEGSSAQVYWARRVSDDVLVAIKVLDKLQHAQIRMQSHSMMQSDEIQEIAIQRRLSHPNIVQILDVFEDSRNAFLVLEPCTGGSLRALMSTLESRAPLDESRARHHVRQLVAGMAYMHANNILHRDLKLSNILLTDDDTIKIADFGLAIDLVSNQNPQTICGTPNFIAPEVILGKPYSLAADLWSLGCIAHCLLVSHPPFQGQNVAETLQNVSSFESIALPEHVSDAAKDFVRCLLCVEPSNRMPCSSLALHPWLQPPPSKKAFPIHHPRKSKQRRTKPPAPRRERIQEVDKSDASSSSSDSAALSSSGDDADIAQLQTMLNKISLKASTASTAPLAPPPVDNAQPVVQIPGPQTQKPPVAAFSVAYHSILGADDSTREATCHSTPSGLELKGPDGEHIEYLLAEGIIRGTLSSTCDFTYDFCNLPLLDLTAAVATWVRLAQWCLGQLPVTDTALSLPLDMIESLARLESMEATLRADQASLTTAPVSPSNPPVATAELAGIGRAESLEDGTLSLYFVDGAVLQVDDCASTVLYQAKDAVEFDVYPLTTAFHVHMPSEVSRRLKYVSLFIQEMKKTSADVTRRPLTSQSHE</sequence>
<keyword evidence="2" id="KW-0808">Transferase</keyword>
<evidence type="ECO:0000256" key="4">
    <source>
        <dbReference type="ARBA" id="ARBA00022777"/>
    </source>
</evidence>
<dbReference type="PANTHER" id="PTHR24350">
    <property type="entry name" value="SERINE/THREONINE-PROTEIN KINASE IAL-RELATED"/>
    <property type="match status" value="1"/>
</dbReference>
<evidence type="ECO:0000259" key="11">
    <source>
        <dbReference type="PROSITE" id="PS50011"/>
    </source>
</evidence>
<evidence type="ECO:0000313" key="12">
    <source>
        <dbReference type="EMBL" id="KAF0711796.1"/>
    </source>
</evidence>
<name>A0A485KCB0_9STRA</name>
<dbReference type="SMART" id="SM00220">
    <property type="entry name" value="S_TKc"/>
    <property type="match status" value="1"/>
</dbReference>
<evidence type="ECO:0000256" key="10">
    <source>
        <dbReference type="SAM" id="MobiDB-lite"/>
    </source>
</evidence>
<dbReference type="GO" id="GO:0005524">
    <property type="term" value="F:ATP binding"/>
    <property type="evidence" value="ECO:0007669"/>
    <property type="project" value="UniProtKB-UniRule"/>
</dbReference>
<evidence type="ECO:0000256" key="3">
    <source>
        <dbReference type="ARBA" id="ARBA00022741"/>
    </source>
</evidence>
<dbReference type="Gene3D" id="3.30.1120.30">
    <property type="entry name" value="POLO box domain"/>
    <property type="match status" value="1"/>
</dbReference>
<evidence type="ECO:0000256" key="6">
    <source>
        <dbReference type="PIRSR" id="PIRSR630616-1"/>
    </source>
</evidence>
<accession>A0A485KCB0</accession>
<evidence type="ECO:0000256" key="7">
    <source>
        <dbReference type="PIRSR" id="PIRSR630616-2"/>
    </source>
</evidence>
<dbReference type="EMBL" id="CAADRA010001505">
    <property type="protein sequence ID" value="VFT82135.1"/>
    <property type="molecule type" value="Genomic_DNA"/>
</dbReference>
<keyword evidence="1" id="KW-0723">Serine/threonine-protein kinase</keyword>
<dbReference type="PROSITE" id="PS00107">
    <property type="entry name" value="PROTEIN_KINASE_ATP"/>
    <property type="match status" value="1"/>
</dbReference>
<keyword evidence="4" id="KW-0418">Kinase</keyword>
<keyword evidence="14" id="KW-1185">Reference proteome</keyword>
<dbReference type="EMBL" id="VJMH01001504">
    <property type="protein sequence ID" value="KAF0711796.1"/>
    <property type="molecule type" value="Genomic_DNA"/>
</dbReference>
<evidence type="ECO:0000256" key="2">
    <source>
        <dbReference type="ARBA" id="ARBA00022679"/>
    </source>
</evidence>
<organism evidence="13 14">
    <name type="scientific">Aphanomyces stellatus</name>
    <dbReference type="NCBI Taxonomy" id="120398"/>
    <lineage>
        <taxon>Eukaryota</taxon>
        <taxon>Sar</taxon>
        <taxon>Stramenopiles</taxon>
        <taxon>Oomycota</taxon>
        <taxon>Saprolegniomycetes</taxon>
        <taxon>Saprolegniales</taxon>
        <taxon>Verrucalvaceae</taxon>
        <taxon>Aphanomyces</taxon>
    </lineage>
</organism>
<evidence type="ECO:0000313" key="13">
    <source>
        <dbReference type="EMBL" id="VFT82135.1"/>
    </source>
</evidence>
<reference evidence="13 14" key="1">
    <citation type="submission" date="2019-03" db="EMBL/GenBank/DDBJ databases">
        <authorList>
            <person name="Gaulin E."/>
            <person name="Dumas B."/>
        </authorList>
    </citation>
    <scope>NUCLEOTIDE SEQUENCE [LARGE SCALE GENOMIC DNA]</scope>
    <source>
        <strain evidence="13">CBS 568.67</strain>
    </source>
</reference>
<evidence type="ECO:0000313" key="14">
    <source>
        <dbReference type="Proteomes" id="UP000332933"/>
    </source>
</evidence>
<feature type="compositionally biased region" description="Basic residues" evidence="10">
    <location>
        <begin position="279"/>
        <end position="293"/>
    </location>
</feature>
<proteinExistence type="predicted"/>
<feature type="active site" description="Proton acceptor" evidence="6">
    <location>
        <position position="141"/>
    </location>
</feature>
<feature type="cross-link" description="Glycyl lysine isopeptide (Lys-Gly) (interchain with G-Cter in SUMO2)" evidence="8">
    <location>
        <position position="143"/>
    </location>
</feature>
<evidence type="ECO:0000256" key="9">
    <source>
        <dbReference type="PROSITE-ProRule" id="PRU10141"/>
    </source>
</evidence>
<feature type="region of interest" description="Disordered" evidence="10">
    <location>
        <begin position="275"/>
        <end position="325"/>
    </location>
</feature>
<dbReference type="FunFam" id="1.10.510.10:FF:000571">
    <property type="entry name" value="Maternal embryonic leucine zipper kinase"/>
    <property type="match status" value="1"/>
</dbReference>
<protein>
    <submittedName>
        <fullName evidence="13">Aste57867_5054 protein</fullName>
    </submittedName>
</protein>
<dbReference type="GO" id="GO:0004674">
    <property type="term" value="F:protein serine/threonine kinase activity"/>
    <property type="evidence" value="ECO:0007669"/>
    <property type="project" value="UniProtKB-KW"/>
</dbReference>
<gene>
    <name evidence="13" type="primary">Aste57867_5054</name>
    <name evidence="12" type="ORF">As57867_005041</name>
    <name evidence="13" type="ORF">ASTE57867_5054</name>
</gene>
<dbReference type="Gene3D" id="1.10.510.10">
    <property type="entry name" value="Transferase(Phosphotransferase) domain 1"/>
    <property type="match status" value="1"/>
</dbReference>
<feature type="compositionally biased region" description="Basic and acidic residues" evidence="10">
    <location>
        <begin position="297"/>
        <end position="309"/>
    </location>
</feature>
<dbReference type="Proteomes" id="UP000332933">
    <property type="component" value="Unassembled WGS sequence"/>
</dbReference>
<dbReference type="OrthoDB" id="10004143at2759"/>
<evidence type="ECO:0000256" key="8">
    <source>
        <dbReference type="PIRSR" id="PIRSR630616-3"/>
    </source>
</evidence>
<dbReference type="InterPro" id="IPR036947">
    <property type="entry name" value="POLO_box_dom_sf"/>
</dbReference>